<evidence type="ECO:0000259" key="1">
    <source>
        <dbReference type="PROSITE" id="PS50011"/>
    </source>
</evidence>
<keyword evidence="3" id="KW-1185">Reference proteome</keyword>
<dbReference type="InterPro" id="IPR011009">
    <property type="entry name" value="Kinase-like_dom_sf"/>
</dbReference>
<dbReference type="PRINTS" id="PR00109">
    <property type="entry name" value="TYRKINASE"/>
</dbReference>
<dbReference type="STRING" id="44941.A0A397VXJ9"/>
<gene>
    <name evidence="2" type="ORF">C2G38_2265118</name>
</gene>
<dbReference type="GO" id="GO:0004674">
    <property type="term" value="F:protein serine/threonine kinase activity"/>
    <property type="evidence" value="ECO:0007669"/>
    <property type="project" value="TreeGrafter"/>
</dbReference>
<dbReference type="Pfam" id="PF07714">
    <property type="entry name" value="PK_Tyr_Ser-Thr"/>
    <property type="match status" value="1"/>
</dbReference>
<dbReference type="Gene3D" id="1.25.40.10">
    <property type="entry name" value="Tetratricopeptide repeat domain"/>
    <property type="match status" value="1"/>
</dbReference>
<dbReference type="Gene3D" id="1.10.510.10">
    <property type="entry name" value="Transferase(Phosphotransferase) domain 1"/>
    <property type="match status" value="1"/>
</dbReference>
<dbReference type="OrthoDB" id="2384430at2759"/>
<dbReference type="Pfam" id="PF08238">
    <property type="entry name" value="Sel1"/>
    <property type="match status" value="2"/>
</dbReference>
<organism evidence="2 3">
    <name type="scientific">Gigaspora rosea</name>
    <dbReference type="NCBI Taxonomy" id="44941"/>
    <lineage>
        <taxon>Eukaryota</taxon>
        <taxon>Fungi</taxon>
        <taxon>Fungi incertae sedis</taxon>
        <taxon>Mucoromycota</taxon>
        <taxon>Glomeromycotina</taxon>
        <taxon>Glomeromycetes</taxon>
        <taxon>Diversisporales</taxon>
        <taxon>Gigasporaceae</taxon>
        <taxon>Gigaspora</taxon>
    </lineage>
</organism>
<dbReference type="InterPro" id="IPR001245">
    <property type="entry name" value="Ser-Thr/Tyr_kinase_cat_dom"/>
</dbReference>
<dbReference type="AlphaFoldDB" id="A0A397VXJ9"/>
<protein>
    <submittedName>
        <fullName evidence="2">Kinase-like domain-containing protein</fullName>
    </submittedName>
</protein>
<keyword evidence="2" id="KW-0418">Kinase</keyword>
<dbReference type="EMBL" id="QKWP01000127">
    <property type="protein sequence ID" value="RIB26678.1"/>
    <property type="molecule type" value="Genomic_DNA"/>
</dbReference>
<reference evidence="2 3" key="1">
    <citation type="submission" date="2018-06" db="EMBL/GenBank/DDBJ databases">
        <title>Comparative genomics reveals the genomic features of Rhizophagus irregularis, R. cerebriforme, R. diaphanum and Gigaspora rosea, and their symbiotic lifestyle signature.</title>
        <authorList>
            <person name="Morin E."/>
            <person name="San Clemente H."/>
            <person name="Chen E.C.H."/>
            <person name="De La Providencia I."/>
            <person name="Hainaut M."/>
            <person name="Kuo A."/>
            <person name="Kohler A."/>
            <person name="Murat C."/>
            <person name="Tang N."/>
            <person name="Roy S."/>
            <person name="Loubradou J."/>
            <person name="Henrissat B."/>
            <person name="Grigoriev I.V."/>
            <person name="Corradi N."/>
            <person name="Roux C."/>
            <person name="Martin F.M."/>
        </authorList>
    </citation>
    <scope>NUCLEOTIDE SEQUENCE [LARGE SCALE GENOMIC DNA]</scope>
    <source>
        <strain evidence="2 3">DAOM 194757</strain>
    </source>
</reference>
<evidence type="ECO:0000313" key="3">
    <source>
        <dbReference type="Proteomes" id="UP000266673"/>
    </source>
</evidence>
<accession>A0A397VXJ9</accession>
<dbReference type="PANTHER" id="PTHR44329">
    <property type="entry name" value="SERINE/THREONINE-PROTEIN KINASE TNNI3K-RELATED"/>
    <property type="match status" value="1"/>
</dbReference>
<keyword evidence="2" id="KW-0808">Transferase</keyword>
<dbReference type="InterPro" id="IPR006597">
    <property type="entry name" value="Sel1-like"/>
</dbReference>
<evidence type="ECO:0000313" key="2">
    <source>
        <dbReference type="EMBL" id="RIB26678.1"/>
    </source>
</evidence>
<sequence length="298" mass="33812">MEFADEGDLRGYLIKNKSNIQWEEKLNLAIQIAEGIAYIHNELNIAHRDLHTKNILVHRGNAKISDFGLFKCLNSATTTRSSQIFGIIPFVEPQVFNDTRYKPDKMSDIYSLGVLFWEISSCYAPFRDVINQTTLGTEIFMGLREKPIPGTPLEYVDIYSRCWKAEPTQRLKLNDILYRLKATSLTPVFEDSIIPEAEAPSVQYLSNIIKVEHPLGIYELGHCYQNGIGAKRDAYKAFMFYQKSAELGNSNGELQIGFCYQNGSGVKIDECEAFIHYKKSAAMKNSEGMVQCSTIDFV</sequence>
<comment type="caution">
    <text evidence="2">The sequence shown here is derived from an EMBL/GenBank/DDBJ whole genome shotgun (WGS) entry which is preliminary data.</text>
</comment>
<proteinExistence type="predicted"/>
<feature type="domain" description="Protein kinase" evidence="1">
    <location>
        <begin position="1"/>
        <end position="189"/>
    </location>
</feature>
<dbReference type="InterPro" id="IPR000719">
    <property type="entry name" value="Prot_kinase_dom"/>
</dbReference>
<dbReference type="SUPFAM" id="SSF81901">
    <property type="entry name" value="HCP-like"/>
    <property type="match status" value="1"/>
</dbReference>
<name>A0A397VXJ9_9GLOM</name>
<dbReference type="Proteomes" id="UP000266673">
    <property type="component" value="Unassembled WGS sequence"/>
</dbReference>
<dbReference type="InterPro" id="IPR011990">
    <property type="entry name" value="TPR-like_helical_dom_sf"/>
</dbReference>
<dbReference type="GO" id="GO:0005524">
    <property type="term" value="F:ATP binding"/>
    <property type="evidence" value="ECO:0007669"/>
    <property type="project" value="InterPro"/>
</dbReference>
<dbReference type="SMART" id="SM00671">
    <property type="entry name" value="SEL1"/>
    <property type="match status" value="2"/>
</dbReference>
<dbReference type="PROSITE" id="PS50011">
    <property type="entry name" value="PROTEIN_KINASE_DOM"/>
    <property type="match status" value="1"/>
</dbReference>
<dbReference type="InterPro" id="IPR051681">
    <property type="entry name" value="Ser/Thr_Kinases-Pseudokinases"/>
</dbReference>
<dbReference type="SUPFAM" id="SSF56112">
    <property type="entry name" value="Protein kinase-like (PK-like)"/>
    <property type="match status" value="1"/>
</dbReference>